<comment type="similarity">
    <text evidence="1 4">Belongs to the TIFY/JAZ family.</text>
</comment>
<comment type="domain">
    <text evidence="4">The jas domain is required for interaction with COI1.</text>
</comment>
<dbReference type="PROSITE" id="PS51320">
    <property type="entry name" value="TIFY"/>
    <property type="match status" value="1"/>
</dbReference>
<evidence type="ECO:0000256" key="3">
    <source>
        <dbReference type="ARBA" id="ARBA00022843"/>
    </source>
</evidence>
<evidence type="ECO:0000313" key="8">
    <source>
        <dbReference type="Proteomes" id="UP001151287"/>
    </source>
</evidence>
<dbReference type="InterPro" id="IPR010399">
    <property type="entry name" value="Tify_dom"/>
</dbReference>
<comment type="caution">
    <text evidence="7">The sequence shown here is derived from an EMBL/GenBank/DDBJ whole genome shotgun (WGS) entry which is preliminary data.</text>
</comment>
<evidence type="ECO:0000256" key="1">
    <source>
        <dbReference type="ARBA" id="ARBA00008614"/>
    </source>
</evidence>
<proteinExistence type="inferred from homology"/>
<dbReference type="OrthoDB" id="782771at2759"/>
<dbReference type="GO" id="GO:0031347">
    <property type="term" value="P:regulation of defense response"/>
    <property type="evidence" value="ECO:0007669"/>
    <property type="project" value="UniProtKB-UniRule"/>
</dbReference>
<reference evidence="7" key="1">
    <citation type="journal article" date="2022" name="Cell">
        <title>Repeat-based holocentromeres influence genome architecture and karyotype evolution.</title>
        <authorList>
            <person name="Hofstatter P.G."/>
            <person name="Thangavel G."/>
            <person name="Lux T."/>
            <person name="Neumann P."/>
            <person name="Vondrak T."/>
            <person name="Novak P."/>
            <person name="Zhang M."/>
            <person name="Costa L."/>
            <person name="Castellani M."/>
            <person name="Scott A."/>
            <person name="Toegelov H."/>
            <person name="Fuchs J."/>
            <person name="Mata-Sucre Y."/>
            <person name="Dias Y."/>
            <person name="Vanzela A.L.L."/>
            <person name="Huettel B."/>
            <person name="Almeida C.C.S."/>
            <person name="Simkova H."/>
            <person name="Souza G."/>
            <person name="Pedrosa-Harand A."/>
            <person name="Macas J."/>
            <person name="Mayer K.F.X."/>
            <person name="Houben A."/>
            <person name="Marques A."/>
        </authorList>
    </citation>
    <scope>NUCLEOTIDE SEQUENCE</scope>
    <source>
        <strain evidence="7">RhyBre1mFocal</strain>
    </source>
</reference>
<evidence type="ECO:0000256" key="5">
    <source>
        <dbReference type="SAM" id="MobiDB-lite"/>
    </source>
</evidence>
<dbReference type="Pfam" id="PF06200">
    <property type="entry name" value="tify"/>
    <property type="match status" value="1"/>
</dbReference>
<evidence type="ECO:0000259" key="6">
    <source>
        <dbReference type="PROSITE" id="PS51320"/>
    </source>
</evidence>
<dbReference type="InterPro" id="IPR018467">
    <property type="entry name" value="CCT_CS"/>
</dbReference>
<comment type="subcellular location">
    <subcellularLocation>
        <location evidence="4">Nucleus</location>
    </subcellularLocation>
</comment>
<dbReference type="AlphaFoldDB" id="A0A9Q0CB24"/>
<name>A0A9Q0CB24_9POAL</name>
<dbReference type="Proteomes" id="UP001151287">
    <property type="component" value="Unassembled WGS sequence"/>
</dbReference>
<keyword evidence="2 4" id="KW-1184">Jasmonic acid signaling pathway</keyword>
<evidence type="ECO:0000256" key="2">
    <source>
        <dbReference type="ARBA" id="ARBA00022819"/>
    </source>
</evidence>
<keyword evidence="8" id="KW-1185">Reference proteome</keyword>
<keyword evidence="4" id="KW-0539">Nucleus</keyword>
<evidence type="ECO:0000313" key="7">
    <source>
        <dbReference type="EMBL" id="KAJ1690502.1"/>
    </source>
</evidence>
<dbReference type="GO" id="GO:0005634">
    <property type="term" value="C:nucleus"/>
    <property type="evidence" value="ECO:0007669"/>
    <property type="project" value="UniProtKB-SubCell"/>
</dbReference>
<dbReference type="EMBL" id="JAMQYH010000004">
    <property type="protein sequence ID" value="KAJ1690502.1"/>
    <property type="molecule type" value="Genomic_DNA"/>
</dbReference>
<dbReference type="PANTHER" id="PTHR33077:SF17">
    <property type="entry name" value="PROTEIN TIFY 5B"/>
    <property type="match status" value="1"/>
</dbReference>
<feature type="compositionally biased region" description="Polar residues" evidence="5">
    <location>
        <begin position="144"/>
        <end position="157"/>
    </location>
</feature>
<dbReference type="InterPro" id="IPR040390">
    <property type="entry name" value="TIFY/JAZ"/>
</dbReference>
<keyword evidence="3" id="KW-0832">Ubl conjugation</keyword>
<comment type="function">
    <text evidence="4">Repressor of jasmonate responses.</text>
</comment>
<feature type="region of interest" description="Disordered" evidence="5">
    <location>
        <begin position="1"/>
        <end position="22"/>
    </location>
</feature>
<dbReference type="GO" id="GO:0009611">
    <property type="term" value="P:response to wounding"/>
    <property type="evidence" value="ECO:0007669"/>
    <property type="project" value="UniProtKB-UniRule"/>
</dbReference>
<gene>
    <name evidence="7" type="ORF">LUZ63_014657</name>
</gene>
<dbReference type="PANTHER" id="PTHR33077">
    <property type="entry name" value="PROTEIN TIFY 4A-RELATED-RELATED"/>
    <property type="match status" value="1"/>
</dbReference>
<feature type="domain" description="Tify" evidence="6">
    <location>
        <begin position="45"/>
        <end position="79"/>
    </location>
</feature>
<accession>A0A9Q0CB24</accession>
<dbReference type="GO" id="GO:2000022">
    <property type="term" value="P:regulation of jasmonic acid mediated signaling pathway"/>
    <property type="evidence" value="ECO:0007669"/>
    <property type="project" value="UniProtKB-UniRule"/>
</dbReference>
<evidence type="ECO:0000256" key="4">
    <source>
        <dbReference type="RuleBase" id="RU369065"/>
    </source>
</evidence>
<feature type="compositionally biased region" description="Basic and acidic residues" evidence="5">
    <location>
        <begin position="10"/>
        <end position="22"/>
    </location>
</feature>
<sequence>MESMTIQVGAKEETKERRREMVGVRFEPELSLKLGSSEDSVPRDDELRKKQMTIFFNGEMRAFDVTETQARAIICSAMQQIENEKKQLIHENNTNNKMSQHKHEQSTDNSAKVVSPPIQPSELSMKRSLQRFLQKRKARMAATSPYSPKQMLSLSLS</sequence>
<dbReference type="Pfam" id="PF09425">
    <property type="entry name" value="Jas_motif"/>
    <property type="match status" value="1"/>
</dbReference>
<protein>
    <recommendedName>
        <fullName evidence="4">Protein TIFY</fullName>
    </recommendedName>
    <alternativeName>
        <fullName evidence="4">Jasmonate ZIM domain-containing protein</fullName>
    </alternativeName>
</protein>
<feature type="region of interest" description="Disordered" evidence="5">
    <location>
        <begin position="89"/>
        <end position="157"/>
    </location>
</feature>
<organism evidence="7 8">
    <name type="scientific">Rhynchospora breviuscula</name>
    <dbReference type="NCBI Taxonomy" id="2022672"/>
    <lineage>
        <taxon>Eukaryota</taxon>
        <taxon>Viridiplantae</taxon>
        <taxon>Streptophyta</taxon>
        <taxon>Embryophyta</taxon>
        <taxon>Tracheophyta</taxon>
        <taxon>Spermatophyta</taxon>
        <taxon>Magnoliopsida</taxon>
        <taxon>Liliopsida</taxon>
        <taxon>Poales</taxon>
        <taxon>Cyperaceae</taxon>
        <taxon>Cyperoideae</taxon>
        <taxon>Rhynchosporeae</taxon>
        <taxon>Rhynchospora</taxon>
    </lineage>
</organism>